<sequence length="90" mass="9964">MNRGPLSQALATTPNEARAVASGILGLQAYIDDFTMYAMNIGLAEYVEYMSLQETIGQESGTQDRHFPFCPAQLAFFPIISFPQKRESSI</sequence>
<proteinExistence type="predicted"/>
<organism evidence="1 2">
    <name type="scientific">Tectimicrobiota bacterium</name>
    <dbReference type="NCBI Taxonomy" id="2528274"/>
    <lineage>
        <taxon>Bacteria</taxon>
        <taxon>Pseudomonadati</taxon>
        <taxon>Nitrospinota/Tectimicrobiota group</taxon>
        <taxon>Candidatus Tectimicrobiota</taxon>
    </lineage>
</organism>
<evidence type="ECO:0000313" key="1">
    <source>
        <dbReference type="EMBL" id="MBI4595920.1"/>
    </source>
</evidence>
<reference evidence="1" key="1">
    <citation type="submission" date="2020-07" db="EMBL/GenBank/DDBJ databases">
        <title>Huge and variable diversity of episymbiotic CPR bacteria and DPANN archaea in groundwater ecosystems.</title>
        <authorList>
            <person name="He C.Y."/>
            <person name="Keren R."/>
            <person name="Whittaker M."/>
            <person name="Farag I.F."/>
            <person name="Doudna J."/>
            <person name="Cate J.H.D."/>
            <person name="Banfield J.F."/>
        </authorList>
    </citation>
    <scope>NUCLEOTIDE SEQUENCE</scope>
    <source>
        <strain evidence="1">NC_groundwater_1482_Ag_S-0.65um_47_24</strain>
    </source>
</reference>
<protein>
    <submittedName>
        <fullName evidence="1">Uncharacterized protein</fullName>
    </submittedName>
</protein>
<dbReference type="EMBL" id="JACQWF010000269">
    <property type="protein sequence ID" value="MBI4595920.1"/>
    <property type="molecule type" value="Genomic_DNA"/>
</dbReference>
<comment type="caution">
    <text evidence="1">The sequence shown here is derived from an EMBL/GenBank/DDBJ whole genome shotgun (WGS) entry which is preliminary data.</text>
</comment>
<evidence type="ECO:0000313" key="2">
    <source>
        <dbReference type="Proteomes" id="UP000772181"/>
    </source>
</evidence>
<gene>
    <name evidence="1" type="ORF">HY730_06015</name>
</gene>
<name>A0A933LQA3_UNCTE</name>
<accession>A0A933LQA3</accession>
<dbReference type="Proteomes" id="UP000772181">
    <property type="component" value="Unassembled WGS sequence"/>
</dbReference>
<dbReference type="AlphaFoldDB" id="A0A933LQA3"/>